<dbReference type="EMBL" id="JABAIL010000007">
    <property type="protein sequence ID" value="NLR93705.1"/>
    <property type="molecule type" value="Genomic_DNA"/>
</dbReference>
<keyword evidence="1" id="KW-0812">Transmembrane</keyword>
<protein>
    <submittedName>
        <fullName evidence="2">PepSY domain-containing protein</fullName>
    </submittedName>
</protein>
<evidence type="ECO:0000313" key="2">
    <source>
        <dbReference type="EMBL" id="NLR93705.1"/>
    </source>
</evidence>
<evidence type="ECO:0000313" key="3">
    <source>
        <dbReference type="Proteomes" id="UP000585050"/>
    </source>
</evidence>
<dbReference type="Proteomes" id="UP000585050">
    <property type="component" value="Unassembled WGS sequence"/>
</dbReference>
<name>A0A7X8SNX4_9BACT</name>
<reference evidence="2 3" key="1">
    <citation type="submission" date="2020-04" db="EMBL/GenBank/DDBJ databases">
        <title>Flammeovirga sp. SR4, a novel species isolated from seawater.</title>
        <authorList>
            <person name="Wang X."/>
        </authorList>
    </citation>
    <scope>NUCLEOTIDE SEQUENCE [LARGE SCALE GENOMIC DNA]</scope>
    <source>
        <strain evidence="2 3">SR4</strain>
    </source>
</reference>
<keyword evidence="3" id="KW-1185">Reference proteome</keyword>
<sequence>MKNNTSKWMRIIHRYLGFFLAGIMAVYALSGVILIFRDTDFLKREIQYEKTVAPQLKKEELGKALSIRRLKVEKQEGDIMYFRNGTYNASTGEAKYSSKKLPFFIDKMTHMHKATSKSPLYFLNIFFGVSLLFFVVSTFFMFAPKTKIFKKGLYYTAGGIVLTIVVLFYE</sequence>
<dbReference type="AlphaFoldDB" id="A0A7X8SNX4"/>
<keyword evidence="1" id="KW-1133">Transmembrane helix</keyword>
<proteinExistence type="predicted"/>
<organism evidence="2 3">
    <name type="scientific">Flammeovirga agarivorans</name>
    <dbReference type="NCBI Taxonomy" id="2726742"/>
    <lineage>
        <taxon>Bacteria</taxon>
        <taxon>Pseudomonadati</taxon>
        <taxon>Bacteroidota</taxon>
        <taxon>Cytophagia</taxon>
        <taxon>Cytophagales</taxon>
        <taxon>Flammeovirgaceae</taxon>
        <taxon>Flammeovirga</taxon>
    </lineage>
</organism>
<comment type="caution">
    <text evidence="2">The sequence shown here is derived from an EMBL/GenBank/DDBJ whole genome shotgun (WGS) entry which is preliminary data.</text>
</comment>
<dbReference type="PANTHER" id="PTHR40115">
    <property type="entry name" value="INNER MEMBRANE PROTEIN WITH PEPSY TM HELIX"/>
    <property type="match status" value="1"/>
</dbReference>
<dbReference type="RefSeq" id="WP_168884413.1">
    <property type="nucleotide sequence ID" value="NZ_JABAIL010000007.1"/>
</dbReference>
<accession>A0A7X8SNX4</accession>
<feature type="transmembrane region" description="Helical" evidence="1">
    <location>
        <begin position="152"/>
        <end position="169"/>
    </location>
</feature>
<gene>
    <name evidence="2" type="ORF">HGP29_21070</name>
</gene>
<dbReference type="PANTHER" id="PTHR40115:SF1">
    <property type="entry name" value="INNER MEMBRANE PROTEIN WITH PEPSY TM HELIX"/>
    <property type="match status" value="1"/>
</dbReference>
<feature type="transmembrane region" description="Helical" evidence="1">
    <location>
        <begin position="12"/>
        <end position="36"/>
    </location>
</feature>
<keyword evidence="1" id="KW-0472">Membrane</keyword>
<dbReference type="InterPro" id="IPR032307">
    <property type="entry name" value="PepSY_TM-like_2"/>
</dbReference>
<feature type="transmembrane region" description="Helical" evidence="1">
    <location>
        <begin position="120"/>
        <end position="140"/>
    </location>
</feature>
<evidence type="ECO:0000256" key="1">
    <source>
        <dbReference type="SAM" id="Phobius"/>
    </source>
</evidence>